<dbReference type="CDD" id="cd06261">
    <property type="entry name" value="TM_PBP2"/>
    <property type="match status" value="1"/>
</dbReference>
<feature type="domain" description="ABC transmembrane type-1" evidence="8">
    <location>
        <begin position="91"/>
        <end position="299"/>
    </location>
</feature>
<dbReference type="Pfam" id="PF00528">
    <property type="entry name" value="BPD_transp_1"/>
    <property type="match status" value="1"/>
</dbReference>
<comment type="similarity">
    <text evidence="7">Belongs to the binding-protein-dependent transport system permease family.</text>
</comment>
<keyword evidence="4 7" id="KW-0812">Transmembrane</keyword>
<feature type="transmembrane region" description="Helical" evidence="7">
    <location>
        <begin position="91"/>
        <end position="115"/>
    </location>
</feature>
<dbReference type="PROSITE" id="PS50928">
    <property type="entry name" value="ABC_TM1"/>
    <property type="match status" value="1"/>
</dbReference>
<sequence>MKKKTQMSGGSAAIPRRLGKTDAESVIFHTLNTIFMILLVIVTLYPFLNTIVVSFNAGNDTIRGGLYLWPRQWTLQNYKAVFASGTIFNAFWVSVARTVISTILNIFLTTMLAYALSRREYIFRKPITTIFVLTMYFNAGLIPGYFLIKDLGLLNSFWVYVIPGMISAFNLIVIRTYIYTIPESLVESARIDGAGDFKIFWRIMLPLCKPVLATIALFVAVGAWNAWFDAFIYTSSRQELSTLQYELMKLISSSMNANSNPSVSAGVGMENTSLVTPVSIRAAITIVASVPILVVYPFMQKYFVVGLNVGSVKE</sequence>
<accession>A0ABS4FND3</accession>
<feature type="transmembrane region" description="Helical" evidence="7">
    <location>
        <begin position="158"/>
        <end position="178"/>
    </location>
</feature>
<dbReference type="InterPro" id="IPR035906">
    <property type="entry name" value="MetI-like_sf"/>
</dbReference>
<evidence type="ECO:0000256" key="1">
    <source>
        <dbReference type="ARBA" id="ARBA00004651"/>
    </source>
</evidence>
<keyword evidence="3" id="KW-1003">Cell membrane</keyword>
<evidence type="ECO:0000256" key="3">
    <source>
        <dbReference type="ARBA" id="ARBA00022475"/>
    </source>
</evidence>
<evidence type="ECO:0000256" key="5">
    <source>
        <dbReference type="ARBA" id="ARBA00022989"/>
    </source>
</evidence>
<dbReference type="SUPFAM" id="SSF161098">
    <property type="entry name" value="MetI-like"/>
    <property type="match status" value="1"/>
</dbReference>
<feature type="transmembrane region" description="Helical" evidence="7">
    <location>
        <begin position="127"/>
        <end position="146"/>
    </location>
</feature>
<comment type="caution">
    <text evidence="9">The sequence shown here is derived from an EMBL/GenBank/DDBJ whole genome shotgun (WGS) entry which is preliminary data.</text>
</comment>
<feature type="transmembrane region" description="Helical" evidence="7">
    <location>
        <begin position="199"/>
        <end position="227"/>
    </location>
</feature>
<keyword evidence="6 7" id="KW-0472">Membrane</keyword>
<evidence type="ECO:0000256" key="7">
    <source>
        <dbReference type="RuleBase" id="RU363032"/>
    </source>
</evidence>
<evidence type="ECO:0000259" key="8">
    <source>
        <dbReference type="PROSITE" id="PS50928"/>
    </source>
</evidence>
<gene>
    <name evidence="9" type="ORF">J2Z32_000700</name>
</gene>
<dbReference type="InterPro" id="IPR000515">
    <property type="entry name" value="MetI-like"/>
</dbReference>
<feature type="transmembrane region" description="Helical" evidence="7">
    <location>
        <begin position="278"/>
        <end position="298"/>
    </location>
</feature>
<evidence type="ECO:0000313" key="9">
    <source>
        <dbReference type="EMBL" id="MBP1904083.1"/>
    </source>
</evidence>
<keyword evidence="10" id="KW-1185">Reference proteome</keyword>
<dbReference type="Gene3D" id="1.10.3720.10">
    <property type="entry name" value="MetI-like"/>
    <property type="match status" value="1"/>
</dbReference>
<name>A0ABS4FND3_9BACL</name>
<dbReference type="PANTHER" id="PTHR43744:SF9">
    <property type="entry name" value="POLYGALACTURONAN_RHAMNOGALACTURONAN TRANSPORT SYSTEM PERMEASE PROTEIN YTCP"/>
    <property type="match status" value="1"/>
</dbReference>
<feature type="transmembrane region" description="Helical" evidence="7">
    <location>
        <begin position="26"/>
        <end position="48"/>
    </location>
</feature>
<comment type="subcellular location">
    <subcellularLocation>
        <location evidence="1 7">Cell membrane</location>
        <topology evidence="1 7">Multi-pass membrane protein</topology>
    </subcellularLocation>
</comment>
<evidence type="ECO:0000256" key="6">
    <source>
        <dbReference type="ARBA" id="ARBA00023136"/>
    </source>
</evidence>
<protein>
    <submittedName>
        <fullName evidence="9">Aldouronate transport system permease protein</fullName>
    </submittedName>
</protein>
<dbReference type="RefSeq" id="WP_210087758.1">
    <property type="nucleotide sequence ID" value="NZ_JAGGKG010000002.1"/>
</dbReference>
<dbReference type="Proteomes" id="UP001519272">
    <property type="component" value="Unassembled WGS sequence"/>
</dbReference>
<evidence type="ECO:0000256" key="2">
    <source>
        <dbReference type="ARBA" id="ARBA00022448"/>
    </source>
</evidence>
<proteinExistence type="inferred from homology"/>
<evidence type="ECO:0000256" key="4">
    <source>
        <dbReference type="ARBA" id="ARBA00022692"/>
    </source>
</evidence>
<keyword evidence="2 7" id="KW-0813">Transport</keyword>
<keyword evidence="5 7" id="KW-1133">Transmembrane helix</keyword>
<dbReference type="PANTHER" id="PTHR43744">
    <property type="entry name" value="ABC TRANSPORTER PERMEASE PROTEIN MG189-RELATED-RELATED"/>
    <property type="match status" value="1"/>
</dbReference>
<organism evidence="9 10">
    <name type="scientific">Paenibacillus turicensis</name>
    <dbReference type="NCBI Taxonomy" id="160487"/>
    <lineage>
        <taxon>Bacteria</taxon>
        <taxon>Bacillati</taxon>
        <taxon>Bacillota</taxon>
        <taxon>Bacilli</taxon>
        <taxon>Bacillales</taxon>
        <taxon>Paenibacillaceae</taxon>
        <taxon>Paenibacillus</taxon>
    </lineage>
</organism>
<dbReference type="EMBL" id="JAGGKG010000002">
    <property type="protein sequence ID" value="MBP1904083.1"/>
    <property type="molecule type" value="Genomic_DNA"/>
</dbReference>
<evidence type="ECO:0000313" key="10">
    <source>
        <dbReference type="Proteomes" id="UP001519272"/>
    </source>
</evidence>
<reference evidence="9 10" key="1">
    <citation type="submission" date="2021-03" db="EMBL/GenBank/DDBJ databases">
        <title>Genomic Encyclopedia of Type Strains, Phase IV (KMG-IV): sequencing the most valuable type-strain genomes for metagenomic binning, comparative biology and taxonomic classification.</title>
        <authorList>
            <person name="Goeker M."/>
        </authorList>
    </citation>
    <scope>NUCLEOTIDE SEQUENCE [LARGE SCALE GENOMIC DNA]</scope>
    <source>
        <strain evidence="9 10">DSM 14349</strain>
    </source>
</reference>